<keyword evidence="8" id="KW-1185">Reference proteome</keyword>
<evidence type="ECO:0000256" key="2">
    <source>
        <dbReference type="ARBA" id="ARBA00022516"/>
    </source>
</evidence>
<evidence type="ECO:0000313" key="8">
    <source>
        <dbReference type="Proteomes" id="UP000887116"/>
    </source>
</evidence>
<keyword evidence="2 4" id="KW-0444">Lipid biosynthesis</keyword>
<feature type="domain" description="Thioester reductase (TE)" evidence="6">
    <location>
        <begin position="59"/>
        <end position="329"/>
    </location>
</feature>
<dbReference type="GO" id="GO:0080019">
    <property type="term" value="F:alcohol-forming very long-chain fatty acyl-CoA reductase activity"/>
    <property type="evidence" value="ECO:0007669"/>
    <property type="project" value="InterPro"/>
</dbReference>
<keyword evidence="4" id="KW-0812">Transmembrane</keyword>
<evidence type="ECO:0000256" key="4">
    <source>
        <dbReference type="RuleBase" id="RU363097"/>
    </source>
</evidence>
<sequence>MNTQVAASFKFNELRGLKPLLSFRIRQERVTFLLLQNKMSARSDLPNIPKVYAGKTVFITGGNGFLGKVLLEKLLRSCPDIKEVIVLLNGVNQKEIFEKKRDELLQSSVFDRLKEEAPRALTKINFVAGDVTAENLGLGEAMLELIQEEVSFVFHCAANVRFEEPPRTLLKINVFGVYRVAQVCLKMTKLQALVHVSTAYSFCHKPLITEAVYCEKIPIHIMLDFDSMSDERLEHICDSYRKSRPSNYQYSKALGETLLVQGFSDRIPIIIVRPGIITAAAKEPFPGWIDNYNGPNGFIALSCKGVLKSLLVKRGVCADWVPVDLVANTLIAAAHFLIVNKNPMKLFYKDMRKLNPTQCDVPIINCVCPYNHQLSWNEVTKICMPLLLKYPSERLMSPPGGIVTSNEINHGLCKFFLHYLPASTIDTFTLLTQRRAKMVNTYKRIHGVMNHLQLYTTRQFFFTSKNLSTMIEYQLPEDAETFPIDQTKFEWSEYLENYVHGVRRYFLKEADDTLPSARKRLSRLQAGILCGQIFCVGFLLFLMMRKFKPNIGIRLLTKCKIQRFLTFEKLRI</sequence>
<gene>
    <name evidence="7" type="primary">CG5065</name>
    <name evidence="7" type="ORF">TNCT_607351</name>
</gene>
<keyword evidence="4" id="KW-0560">Oxidoreductase</keyword>
<dbReference type="CDD" id="cd09071">
    <property type="entry name" value="FAR_C"/>
    <property type="match status" value="1"/>
</dbReference>
<comment type="caution">
    <text evidence="7">The sequence shown here is derived from an EMBL/GenBank/DDBJ whole genome shotgun (WGS) entry which is preliminary data.</text>
</comment>
<comment type="catalytic activity">
    <reaction evidence="4">
        <text>a long-chain fatty acyl-CoA + 2 NADPH + 2 H(+) = a long-chain primary fatty alcohol + 2 NADP(+) + CoA</text>
        <dbReference type="Rhea" id="RHEA:52716"/>
        <dbReference type="ChEBI" id="CHEBI:15378"/>
        <dbReference type="ChEBI" id="CHEBI:57287"/>
        <dbReference type="ChEBI" id="CHEBI:57783"/>
        <dbReference type="ChEBI" id="CHEBI:58349"/>
        <dbReference type="ChEBI" id="CHEBI:77396"/>
        <dbReference type="ChEBI" id="CHEBI:83139"/>
        <dbReference type="EC" id="1.2.1.84"/>
    </reaction>
</comment>
<dbReference type="PANTHER" id="PTHR11011:SF116">
    <property type="entry name" value="FATTY ACYL-COA REDUCTASE CG5065-RELATED"/>
    <property type="match status" value="1"/>
</dbReference>
<feature type="transmembrane region" description="Helical" evidence="4">
    <location>
        <begin position="524"/>
        <end position="544"/>
    </location>
</feature>
<keyword evidence="4" id="KW-1133">Transmembrane helix</keyword>
<dbReference type="EMBL" id="BMAO01000491">
    <property type="protein sequence ID" value="GFQ67218.1"/>
    <property type="molecule type" value="Genomic_DNA"/>
</dbReference>
<dbReference type="InterPro" id="IPR013120">
    <property type="entry name" value="FAR_NAD-bd"/>
</dbReference>
<dbReference type="CDD" id="cd05236">
    <property type="entry name" value="FAR-N_SDR_e"/>
    <property type="match status" value="1"/>
</dbReference>
<dbReference type="GO" id="GO:0102965">
    <property type="term" value="F:alcohol-forming long-chain fatty acyl-CoA reductase activity"/>
    <property type="evidence" value="ECO:0007669"/>
    <property type="project" value="UniProtKB-EC"/>
</dbReference>
<dbReference type="PANTHER" id="PTHR11011">
    <property type="entry name" value="MALE STERILITY PROTEIN 2-RELATED"/>
    <property type="match status" value="1"/>
</dbReference>
<evidence type="ECO:0000256" key="1">
    <source>
        <dbReference type="ARBA" id="ARBA00005928"/>
    </source>
</evidence>
<dbReference type="Proteomes" id="UP000887116">
    <property type="component" value="Unassembled WGS sequence"/>
</dbReference>
<dbReference type="InterPro" id="IPR033640">
    <property type="entry name" value="FAR_C"/>
</dbReference>
<organism evidence="7 8">
    <name type="scientific">Trichonephila clavata</name>
    <name type="common">Joro spider</name>
    <name type="synonym">Nephila clavata</name>
    <dbReference type="NCBI Taxonomy" id="2740835"/>
    <lineage>
        <taxon>Eukaryota</taxon>
        <taxon>Metazoa</taxon>
        <taxon>Ecdysozoa</taxon>
        <taxon>Arthropoda</taxon>
        <taxon>Chelicerata</taxon>
        <taxon>Arachnida</taxon>
        <taxon>Araneae</taxon>
        <taxon>Araneomorphae</taxon>
        <taxon>Entelegynae</taxon>
        <taxon>Araneoidea</taxon>
        <taxon>Nephilidae</taxon>
        <taxon>Trichonephila</taxon>
    </lineage>
</organism>
<dbReference type="GO" id="GO:0035336">
    <property type="term" value="P:long-chain fatty-acyl-CoA metabolic process"/>
    <property type="evidence" value="ECO:0007669"/>
    <property type="project" value="TreeGrafter"/>
</dbReference>
<dbReference type="InterPro" id="IPR026055">
    <property type="entry name" value="FAR"/>
</dbReference>
<accession>A0A8X6KBV4</accession>
<comment type="function">
    <text evidence="4">Catalyzes the reduction of fatty acyl-CoA to fatty alcohols.</text>
</comment>
<dbReference type="Gene3D" id="3.40.50.720">
    <property type="entry name" value="NAD(P)-binding Rossmann-like Domain"/>
    <property type="match status" value="1"/>
</dbReference>
<keyword evidence="4" id="KW-0521">NADP</keyword>
<keyword evidence="4" id="KW-0472">Membrane</keyword>
<reference evidence="7" key="1">
    <citation type="submission" date="2020-07" db="EMBL/GenBank/DDBJ databases">
        <title>Multicomponent nature underlies the extraordinary mechanical properties of spider dragline silk.</title>
        <authorList>
            <person name="Kono N."/>
            <person name="Nakamura H."/>
            <person name="Mori M."/>
            <person name="Yoshida Y."/>
            <person name="Ohtoshi R."/>
            <person name="Malay A.D."/>
            <person name="Moran D.A.P."/>
            <person name="Tomita M."/>
            <person name="Numata K."/>
            <person name="Arakawa K."/>
        </authorList>
    </citation>
    <scope>NUCLEOTIDE SEQUENCE</scope>
</reference>
<dbReference type="OrthoDB" id="429813at2759"/>
<keyword evidence="3 4" id="KW-0443">Lipid metabolism</keyword>
<comment type="similarity">
    <text evidence="1 4">Belongs to the fatty acyl-CoA reductase family.</text>
</comment>
<evidence type="ECO:0000313" key="7">
    <source>
        <dbReference type="EMBL" id="GFQ67218.1"/>
    </source>
</evidence>
<proteinExistence type="inferred from homology"/>
<name>A0A8X6KBV4_TRICU</name>
<dbReference type="Pfam" id="PF07993">
    <property type="entry name" value="NAD_binding_4"/>
    <property type="match status" value="1"/>
</dbReference>
<dbReference type="AlphaFoldDB" id="A0A8X6KBV4"/>
<evidence type="ECO:0000256" key="3">
    <source>
        <dbReference type="ARBA" id="ARBA00023098"/>
    </source>
</evidence>
<protein>
    <recommendedName>
        <fullName evidence="4">Fatty acyl-CoA reductase</fullName>
        <ecNumber evidence="4">1.2.1.84</ecNumber>
    </recommendedName>
</protein>
<dbReference type="InterPro" id="IPR036291">
    <property type="entry name" value="NAD(P)-bd_dom_sf"/>
</dbReference>
<dbReference type="GO" id="GO:0005777">
    <property type="term" value="C:peroxisome"/>
    <property type="evidence" value="ECO:0007669"/>
    <property type="project" value="TreeGrafter"/>
</dbReference>
<evidence type="ECO:0000259" key="6">
    <source>
        <dbReference type="Pfam" id="PF07993"/>
    </source>
</evidence>
<dbReference type="Pfam" id="PF03015">
    <property type="entry name" value="Sterile"/>
    <property type="match status" value="1"/>
</dbReference>
<feature type="domain" description="Fatty acyl-CoA reductase C-terminal" evidence="5">
    <location>
        <begin position="417"/>
        <end position="509"/>
    </location>
</feature>
<evidence type="ECO:0000259" key="5">
    <source>
        <dbReference type="Pfam" id="PF03015"/>
    </source>
</evidence>
<dbReference type="EC" id="1.2.1.84" evidence="4"/>
<dbReference type="SUPFAM" id="SSF51735">
    <property type="entry name" value="NAD(P)-binding Rossmann-fold domains"/>
    <property type="match status" value="1"/>
</dbReference>